<protein>
    <recommendedName>
        <fullName evidence="10">Autoinducer 2 import system permease protein LsrC</fullName>
    </recommendedName>
</protein>
<dbReference type="EMBL" id="CP017242">
    <property type="protein sequence ID" value="APO76984.1"/>
    <property type="molecule type" value="Genomic_DNA"/>
</dbReference>
<keyword evidence="4" id="KW-1003">Cell membrane</keyword>
<dbReference type="PANTHER" id="PTHR32196:SF29">
    <property type="entry name" value="AUTOINDUCER 2 IMPORT SYSTEM PERMEASE PROTEIN LSRC"/>
    <property type="match status" value="1"/>
</dbReference>
<keyword evidence="6 11" id="KW-0812">Transmembrane</keyword>
<feature type="transmembrane region" description="Helical" evidence="11">
    <location>
        <begin position="166"/>
        <end position="194"/>
    </location>
</feature>
<dbReference type="Pfam" id="PF02653">
    <property type="entry name" value="BPD_transp_2"/>
    <property type="match status" value="1"/>
</dbReference>
<gene>
    <name evidence="12" type="ORF">AM571_PA00097</name>
</gene>
<dbReference type="InterPro" id="IPR001851">
    <property type="entry name" value="ABC_transp_permease"/>
</dbReference>
<evidence type="ECO:0000313" key="12">
    <source>
        <dbReference type="EMBL" id="APO76984.1"/>
    </source>
</evidence>
<comment type="function">
    <text evidence="9">Part of the ABC transporter complex LsrABCD involved in autoinducer 2 (AI-2) import. Probably responsible for the translocation of the substrate across the membrane.</text>
</comment>
<reference evidence="12 13" key="1">
    <citation type="submission" date="2016-09" db="EMBL/GenBank/DDBJ databases">
        <title>The complete genome sequences of Rhizobium gallicum, symbiovars gallicum and phaseoli, symbionts associated to common bean (Phaseolus vulgaris).</title>
        <authorList>
            <person name="Bustos P."/>
            <person name="Santamaria R.I."/>
            <person name="Perez-Carrascal O.M."/>
            <person name="Juarez S."/>
            <person name="Lozano L."/>
            <person name="Martinez-Flores I."/>
            <person name="Martinez-Romero E."/>
            <person name="Cevallos M."/>
            <person name="Romero D."/>
            <person name="Davila G."/>
            <person name="Gonzalez V."/>
        </authorList>
    </citation>
    <scope>NUCLEOTIDE SEQUENCE [LARGE SCALE GENOMIC DNA]</scope>
    <source>
        <strain evidence="12 13">8C-3</strain>
        <plasmid evidence="13">Plasmid prsp8c3a</plasmid>
    </source>
</reference>
<feature type="transmembrane region" description="Helical" evidence="11">
    <location>
        <begin position="12"/>
        <end position="31"/>
    </location>
</feature>
<evidence type="ECO:0000256" key="4">
    <source>
        <dbReference type="ARBA" id="ARBA00022475"/>
    </source>
</evidence>
<dbReference type="PANTHER" id="PTHR32196">
    <property type="entry name" value="ABC TRANSPORTER PERMEASE PROTEIN YPHD-RELATED-RELATED"/>
    <property type="match status" value="1"/>
</dbReference>
<sequence>MKNLLKWSGSSRILILLAVLWIAVILLFAALRPTMFSPSTVTTVLQFSTILALVSLGQCLVILAGGAGIDLSVGGTVSLSVMLAMLAVKAGMPPVLLPVACVVAGLLLGLFNGLLVTRLTILPLIATLGTQFVYSGLALALTGGAAQSGVPTWLLPWGRGMILSLPLPFVTLVVPVFVMAAVLLLYSAWGRWLFAMGFNERSARLVGIPVDRARLLVYGLSGTLAGLAGLVSLAWLGSARPNIGQNLELESLTAVMLGSVAITGGVGGVGGVIAAVILLVTLKTGLLQLNVNTVWQVGIVGALLIAVLLIERLSKRWS</sequence>
<evidence type="ECO:0000256" key="9">
    <source>
        <dbReference type="ARBA" id="ARBA00025439"/>
    </source>
</evidence>
<evidence type="ECO:0000256" key="6">
    <source>
        <dbReference type="ARBA" id="ARBA00022692"/>
    </source>
</evidence>
<evidence type="ECO:0000256" key="11">
    <source>
        <dbReference type="SAM" id="Phobius"/>
    </source>
</evidence>
<proteinExistence type="predicted"/>
<dbReference type="Proteomes" id="UP000185109">
    <property type="component" value="Plasmid pRsp8C3a"/>
</dbReference>
<feature type="transmembrane region" description="Helical" evidence="11">
    <location>
        <begin position="122"/>
        <end position="146"/>
    </location>
</feature>
<evidence type="ECO:0000256" key="7">
    <source>
        <dbReference type="ARBA" id="ARBA00022989"/>
    </source>
</evidence>
<feature type="transmembrane region" description="Helical" evidence="11">
    <location>
        <begin position="95"/>
        <end position="115"/>
    </location>
</feature>
<dbReference type="RefSeq" id="WP_074063471.1">
    <property type="nucleotide sequence ID" value="NZ_CP017242.1"/>
</dbReference>
<keyword evidence="3" id="KW-0813">Transport</keyword>
<keyword evidence="12" id="KW-0614">Plasmid</keyword>
<geneLocation type="plasmid" evidence="13">
    <name>prsp8c3a</name>
</geneLocation>
<evidence type="ECO:0000256" key="10">
    <source>
        <dbReference type="ARBA" id="ARBA00039382"/>
    </source>
</evidence>
<evidence type="ECO:0000256" key="3">
    <source>
        <dbReference type="ARBA" id="ARBA00022448"/>
    </source>
</evidence>
<evidence type="ECO:0000256" key="5">
    <source>
        <dbReference type="ARBA" id="ARBA00022519"/>
    </source>
</evidence>
<feature type="transmembrane region" description="Helical" evidence="11">
    <location>
        <begin position="71"/>
        <end position="89"/>
    </location>
</feature>
<name>A0A1L5PA53_RHIET</name>
<keyword evidence="7 11" id="KW-1133">Transmembrane helix</keyword>
<organism evidence="12 13">
    <name type="scientific">Rhizobium etli 8C-3</name>
    <dbReference type="NCBI Taxonomy" id="538025"/>
    <lineage>
        <taxon>Bacteria</taxon>
        <taxon>Pseudomonadati</taxon>
        <taxon>Pseudomonadota</taxon>
        <taxon>Alphaproteobacteria</taxon>
        <taxon>Hyphomicrobiales</taxon>
        <taxon>Rhizobiaceae</taxon>
        <taxon>Rhizobium/Agrobacterium group</taxon>
        <taxon>Rhizobium</taxon>
    </lineage>
</organism>
<feature type="transmembrane region" description="Helical" evidence="11">
    <location>
        <begin position="215"/>
        <end position="236"/>
    </location>
</feature>
<feature type="transmembrane region" description="Helical" evidence="11">
    <location>
        <begin position="256"/>
        <end position="282"/>
    </location>
</feature>
<evidence type="ECO:0000256" key="2">
    <source>
        <dbReference type="ARBA" id="ARBA00011262"/>
    </source>
</evidence>
<accession>A0A1L5PA53</accession>
<feature type="transmembrane region" description="Helical" evidence="11">
    <location>
        <begin position="289"/>
        <end position="310"/>
    </location>
</feature>
<comment type="subunit">
    <text evidence="2">The complex is composed of two ATP-binding proteins (LsrA), two transmembrane proteins (LsrC and LsrD) and a solute-binding protein (LsrB).</text>
</comment>
<dbReference type="GO" id="GO:0005886">
    <property type="term" value="C:plasma membrane"/>
    <property type="evidence" value="ECO:0007669"/>
    <property type="project" value="UniProtKB-SubCell"/>
</dbReference>
<evidence type="ECO:0000313" key="13">
    <source>
        <dbReference type="Proteomes" id="UP000185109"/>
    </source>
</evidence>
<keyword evidence="8 11" id="KW-0472">Membrane</keyword>
<dbReference type="AlphaFoldDB" id="A0A1L5PA53"/>
<feature type="transmembrane region" description="Helical" evidence="11">
    <location>
        <begin position="43"/>
        <end position="64"/>
    </location>
</feature>
<evidence type="ECO:0000256" key="1">
    <source>
        <dbReference type="ARBA" id="ARBA00004651"/>
    </source>
</evidence>
<keyword evidence="5" id="KW-0997">Cell inner membrane</keyword>
<evidence type="ECO:0000256" key="8">
    <source>
        <dbReference type="ARBA" id="ARBA00023136"/>
    </source>
</evidence>
<dbReference type="CDD" id="cd06579">
    <property type="entry name" value="TM_PBP1_transp_AraH_like"/>
    <property type="match status" value="1"/>
</dbReference>
<comment type="subcellular location">
    <subcellularLocation>
        <location evidence="1">Cell membrane</location>
        <topology evidence="1">Multi-pass membrane protein</topology>
    </subcellularLocation>
</comment>
<dbReference type="GO" id="GO:0022857">
    <property type="term" value="F:transmembrane transporter activity"/>
    <property type="evidence" value="ECO:0007669"/>
    <property type="project" value="InterPro"/>
</dbReference>